<accession>A0ACB8TA43</accession>
<keyword evidence="2" id="KW-1185">Reference proteome</keyword>
<dbReference type="Proteomes" id="UP000814140">
    <property type="component" value="Unassembled WGS sequence"/>
</dbReference>
<evidence type="ECO:0000313" key="2">
    <source>
        <dbReference type="Proteomes" id="UP000814140"/>
    </source>
</evidence>
<dbReference type="EMBL" id="MU277197">
    <property type="protein sequence ID" value="KAI0065021.1"/>
    <property type="molecule type" value="Genomic_DNA"/>
</dbReference>
<reference evidence="1" key="2">
    <citation type="journal article" date="2022" name="New Phytol.">
        <title>Evolutionary transition to the ectomycorrhizal habit in the genomes of a hyperdiverse lineage of mushroom-forming fungi.</title>
        <authorList>
            <person name="Looney B."/>
            <person name="Miyauchi S."/>
            <person name="Morin E."/>
            <person name="Drula E."/>
            <person name="Courty P.E."/>
            <person name="Kohler A."/>
            <person name="Kuo A."/>
            <person name="LaButti K."/>
            <person name="Pangilinan J."/>
            <person name="Lipzen A."/>
            <person name="Riley R."/>
            <person name="Andreopoulos W."/>
            <person name="He G."/>
            <person name="Johnson J."/>
            <person name="Nolan M."/>
            <person name="Tritt A."/>
            <person name="Barry K.W."/>
            <person name="Grigoriev I.V."/>
            <person name="Nagy L.G."/>
            <person name="Hibbett D."/>
            <person name="Henrissat B."/>
            <person name="Matheny P.B."/>
            <person name="Labbe J."/>
            <person name="Martin F.M."/>
        </authorList>
    </citation>
    <scope>NUCLEOTIDE SEQUENCE</scope>
    <source>
        <strain evidence="1">HHB10654</strain>
    </source>
</reference>
<organism evidence="1 2">
    <name type="scientific">Artomyces pyxidatus</name>
    <dbReference type="NCBI Taxonomy" id="48021"/>
    <lineage>
        <taxon>Eukaryota</taxon>
        <taxon>Fungi</taxon>
        <taxon>Dikarya</taxon>
        <taxon>Basidiomycota</taxon>
        <taxon>Agaricomycotina</taxon>
        <taxon>Agaricomycetes</taxon>
        <taxon>Russulales</taxon>
        <taxon>Auriscalpiaceae</taxon>
        <taxon>Artomyces</taxon>
    </lineage>
</organism>
<protein>
    <submittedName>
        <fullName evidence="1">Uncharacterized protein</fullName>
    </submittedName>
</protein>
<evidence type="ECO:0000313" key="1">
    <source>
        <dbReference type="EMBL" id="KAI0065021.1"/>
    </source>
</evidence>
<proteinExistence type="predicted"/>
<reference evidence="1" key="1">
    <citation type="submission" date="2021-03" db="EMBL/GenBank/DDBJ databases">
        <authorList>
            <consortium name="DOE Joint Genome Institute"/>
            <person name="Ahrendt S."/>
            <person name="Looney B.P."/>
            <person name="Miyauchi S."/>
            <person name="Morin E."/>
            <person name="Drula E."/>
            <person name="Courty P.E."/>
            <person name="Chicoki N."/>
            <person name="Fauchery L."/>
            <person name="Kohler A."/>
            <person name="Kuo A."/>
            <person name="Labutti K."/>
            <person name="Pangilinan J."/>
            <person name="Lipzen A."/>
            <person name="Riley R."/>
            <person name="Andreopoulos W."/>
            <person name="He G."/>
            <person name="Johnson J."/>
            <person name="Barry K.W."/>
            <person name="Grigoriev I.V."/>
            <person name="Nagy L."/>
            <person name="Hibbett D."/>
            <person name="Henrissat B."/>
            <person name="Matheny P.B."/>
            <person name="Labbe J."/>
            <person name="Martin F."/>
        </authorList>
    </citation>
    <scope>NUCLEOTIDE SEQUENCE</scope>
    <source>
        <strain evidence="1">HHB10654</strain>
    </source>
</reference>
<name>A0ACB8TA43_9AGAM</name>
<sequence>MRALFPHTHPHRPDPPTRFETYHILLRHRLISTASSMPALPCSTHAPVSNKPASSPPSRKCIAPRPHSLHCMTNPHVPCLSCVYCTPALYTATLIALSRNPTLTHHAPIFAALVLSASLLLRIPCTPAYLGRLPCIPPSDIPRIPPADICIPPRPRIHHSSHPHPHTYLRIWTVHCITHPRLAPQLSAV</sequence>
<gene>
    <name evidence="1" type="ORF">BV25DRAFT_225034</name>
</gene>
<comment type="caution">
    <text evidence="1">The sequence shown here is derived from an EMBL/GenBank/DDBJ whole genome shotgun (WGS) entry which is preliminary data.</text>
</comment>